<evidence type="ECO:0000313" key="2">
    <source>
        <dbReference type="Proteomes" id="UP001595912"/>
    </source>
</evidence>
<sequence>MGIFRNRSEATAPRRPQPGVLAEGIQLRSAQNANTGFDILEQAINRQRPRHYADLPHLVACGHRWLAASPPPTNVMCFSDPSDDFVAVAAWQGDSDTDFGLFMVGAAGARRDLPIMAQWRAGDPTLAPVGTIPAKSIALTVPPVRPDFAEEIVRTAGFPVTPANVAAMRDIVIELLVIKAQEYISSQSRQLATDFAVRHRQSTDPQTILRDLGDWNGDVLPYIQDLPVRIRAIILRPEGHDNVAARMPRP</sequence>
<dbReference type="EMBL" id="JBHSIU010000126">
    <property type="protein sequence ID" value="MFC5007470.1"/>
    <property type="molecule type" value="Genomic_DNA"/>
</dbReference>
<proteinExistence type="predicted"/>
<keyword evidence="2" id="KW-1185">Reference proteome</keyword>
<gene>
    <name evidence="1" type="ORF">ACFPIJ_57885</name>
</gene>
<dbReference type="Proteomes" id="UP001595912">
    <property type="component" value="Unassembled WGS sequence"/>
</dbReference>
<name>A0ABV9WFF9_9ACTN</name>
<evidence type="ECO:0000313" key="1">
    <source>
        <dbReference type="EMBL" id="MFC5007470.1"/>
    </source>
</evidence>
<reference evidence="2" key="1">
    <citation type="journal article" date="2019" name="Int. J. Syst. Evol. Microbiol.">
        <title>The Global Catalogue of Microorganisms (GCM) 10K type strain sequencing project: providing services to taxonomists for standard genome sequencing and annotation.</title>
        <authorList>
            <consortium name="The Broad Institute Genomics Platform"/>
            <consortium name="The Broad Institute Genome Sequencing Center for Infectious Disease"/>
            <person name="Wu L."/>
            <person name="Ma J."/>
        </authorList>
    </citation>
    <scope>NUCLEOTIDE SEQUENCE [LARGE SCALE GENOMIC DNA]</scope>
    <source>
        <strain evidence="2">CGMCC 4.7152</strain>
    </source>
</reference>
<comment type="caution">
    <text evidence="1">The sequence shown here is derived from an EMBL/GenBank/DDBJ whole genome shotgun (WGS) entry which is preliminary data.</text>
</comment>
<organism evidence="1 2">
    <name type="scientific">Dactylosporangium cerinum</name>
    <dbReference type="NCBI Taxonomy" id="1434730"/>
    <lineage>
        <taxon>Bacteria</taxon>
        <taxon>Bacillati</taxon>
        <taxon>Actinomycetota</taxon>
        <taxon>Actinomycetes</taxon>
        <taxon>Micromonosporales</taxon>
        <taxon>Micromonosporaceae</taxon>
        <taxon>Dactylosporangium</taxon>
    </lineage>
</organism>
<dbReference type="RefSeq" id="WP_380128113.1">
    <property type="nucleotide sequence ID" value="NZ_JBHSIU010000126.1"/>
</dbReference>
<protein>
    <submittedName>
        <fullName evidence="1">Uncharacterized protein</fullName>
    </submittedName>
</protein>
<accession>A0ABV9WFF9</accession>